<dbReference type="Pfam" id="PF00055">
    <property type="entry name" value="Laminin_N"/>
    <property type="match status" value="1"/>
</dbReference>
<feature type="domain" description="Laminin N-terminal" evidence="11">
    <location>
        <begin position="53"/>
        <end position="288"/>
    </location>
</feature>
<organism evidence="12">
    <name type="scientific">Corethrella appendiculata</name>
    <dbReference type="NCBI Taxonomy" id="1370023"/>
    <lineage>
        <taxon>Eukaryota</taxon>
        <taxon>Metazoa</taxon>
        <taxon>Ecdysozoa</taxon>
        <taxon>Arthropoda</taxon>
        <taxon>Hexapoda</taxon>
        <taxon>Insecta</taxon>
        <taxon>Pterygota</taxon>
        <taxon>Neoptera</taxon>
        <taxon>Endopterygota</taxon>
        <taxon>Diptera</taxon>
        <taxon>Nematocera</taxon>
        <taxon>Culicoidea</taxon>
        <taxon>Chaoboridae</taxon>
        <taxon>Corethrella</taxon>
    </lineage>
</organism>
<feature type="domain" description="Laminin EGF-like" evidence="9">
    <location>
        <begin position="451"/>
        <end position="503"/>
    </location>
</feature>
<evidence type="ECO:0000259" key="10">
    <source>
        <dbReference type="PROSITE" id="PS51115"/>
    </source>
</evidence>
<feature type="disulfide bond" evidence="6">
    <location>
        <begin position="753"/>
        <end position="762"/>
    </location>
</feature>
<dbReference type="PRINTS" id="PR00011">
    <property type="entry name" value="EGFLAMININ"/>
</dbReference>
<dbReference type="FunFam" id="2.60.120.260:FF:000018">
    <property type="entry name" value="Laminin subunit gamma 1"/>
    <property type="match status" value="1"/>
</dbReference>
<sequence length="1501" mass="166955">MSVKCKKIALSNYWTIFYSSIILIFLTSHRTVVRANENTHYLPPLECYDPYGRPQRCIPEFENAAYQVAMVATNTCGEESDTDFCVQTGYSNRKSCETCRANDHPSTYLTDYHDPNNPTWWQSETMFEGVQFPNQVNLTLNLGKSFDITYIRIVFRSPRPESFAIYKRVTHNGPWIPYQYYSATCRDTYSLPDSLSVLTGEDESRALCTSEYSDISPLRDGNIAFSSLEGRPSAKNFEHNLELQQWVSATDIKITLDRLNTFGDEVFGDSQVLKSYFYAIADIAVGARCKCNGHSSECVQSTGLSGQRTRVCKCQHYTDGPDCDRCLPFYNDAPWGRATSKNVNECKPCNCNGYSNKCFFDRNLYNLTGHGGHCIDCTANRDGPNCERCKENFYMREDGYCINCGCDQTGSRSLQCNAEGKCQCKPGVTGEKCDRCENNYYNFGSHGCNPCNCDPRGSFENTPSCDSETGLCHCKENVEGRHCRECKPGFFSLDLENKFGCTPCFCFGHTSECESATGYSIVSTTSNFNKHKERWSAISEYLQPFDVKYNQISQSIGTTAQGRSKIYFLAPDRFLGNQRASYNRLLKFRLQLVGQSRPDPSPTDIILEGSTGRISLPIFAQGHNLPDQEKREYSFRLHEHPDYSWQPAQTAKSFMSILSNLTAIKIRATFDDYGEGFLDDVELQTAHRGAAGRTANWIEQCQCPEGYLGQFCESCAPGYRHNPALGGPFMKCIPCDCNKHAEICDSETGRCICQHNTAGDTCDQCARGYYGNALAGTAYDCKRCPCPNNGACLQLPDETVICLECPAGYVGHRCELCSDGYFGDPNGLHGTVRVCQQCDCNGNVDLNAVGNCNRTTGECLKCIHNTAGPHCDQCLPGHFGDPFSLPHGSCEQCSCYPRGTEQTEEGISICESVTGNCHCKPNVIGRDCNTCKNGYWNIFSGNGCESCNCDPIGSFNSSCDTYSGQCYCKPGVSGLQCDQCEAFQYGFSVDGCKACECDPSGSKGQQCDHNGQCPCNDNVEGRRCDRCKENKFDRHQGCLDCPACYNLVQEAANNHRSSLSNLNKILQDIQSKPIVIDDDEFVYKLKTVQDKIDILVEDARAGAGGDGRTLNELVKDLETRLDNINELLDKSDKLQDTTGFKIKKGGVNATIAERIIQDARNELQAAIDLLQTDGNTALARAKDRSDQFGHQSNQISEISREARAIVDKLEEEAEQNKANAQEAIEKATKAYNIAKNTINLQSNISDEFRGNISNEMYLAKEKLKSISQLTQQALNKSNEVYDDALSLFADVNSLTPPDINIEHIKKESAKYSKEADRILSDLENSDKDNIELLKDLASNIELGDVLLKRANSQTEEAQKVSEELGFSLEQAKKAVAEGDGTLKKANFTYHTLHDFQTQVQESSEKAKLALSNVPDIDEQIKSAEDLVRQADDALYQANANANDAKKNAIDANEKYAGDASKLATDIKNRANETKNTARDLRHEADQLNGRVVFLEFRLDDF</sequence>
<feature type="coiled-coil region" evidence="7">
    <location>
        <begin position="1463"/>
        <end position="1490"/>
    </location>
</feature>
<feature type="disulfide bond" evidence="6">
    <location>
        <begin position="995"/>
        <end position="1007"/>
    </location>
</feature>
<feature type="coiled-coil region" evidence="7">
    <location>
        <begin position="1195"/>
        <end position="1237"/>
    </location>
</feature>
<feature type="disulfide bond" evidence="6">
    <location>
        <begin position="949"/>
        <end position="966"/>
    </location>
</feature>
<reference evidence="12" key="1">
    <citation type="journal article" date="2014" name="Insect Biochem. Mol. Biol.">
        <title>An insight into the sialome of the frog biting fly, Corethrella appendiculata.</title>
        <authorList>
            <person name="Ribeiro J.M.C."/>
            <person name="Chagas A.C."/>
            <person name="Pham V.M."/>
            <person name="Lounibos L.P."/>
            <person name="Calvo E."/>
        </authorList>
    </citation>
    <scope>NUCLEOTIDE SEQUENCE</scope>
    <source>
        <tissue evidence="12">Salivary glands</tissue>
    </source>
</reference>
<protein>
    <submittedName>
        <fullName evidence="12">Putative netrin axonal chemotropic factor</fullName>
    </submittedName>
</protein>
<proteinExistence type="evidence at transcript level"/>
<dbReference type="InterPro" id="IPR000034">
    <property type="entry name" value="Laminin_IV"/>
</dbReference>
<dbReference type="Pfam" id="PF00053">
    <property type="entry name" value="EGF_laminin"/>
    <property type="match status" value="10"/>
</dbReference>
<feature type="domain" description="Laminin EGF-like" evidence="9">
    <location>
        <begin position="947"/>
        <end position="994"/>
    </location>
</feature>
<evidence type="ECO:0000256" key="8">
    <source>
        <dbReference type="SAM" id="Phobius"/>
    </source>
</evidence>
<dbReference type="PROSITE" id="PS51115">
    <property type="entry name" value="LAMININ_IVA"/>
    <property type="match status" value="1"/>
</dbReference>
<dbReference type="FunFam" id="2.10.25.10:FF:000051">
    <property type="entry name" value="Laminin subunit alpha 4"/>
    <property type="match status" value="1"/>
</dbReference>
<feature type="domain" description="Laminin EGF-like" evidence="9">
    <location>
        <begin position="838"/>
        <end position="892"/>
    </location>
</feature>
<dbReference type="InterPro" id="IPR008211">
    <property type="entry name" value="Laminin_N"/>
</dbReference>
<dbReference type="InterPro" id="IPR002049">
    <property type="entry name" value="LE_dom"/>
</dbReference>
<dbReference type="FunFam" id="2.10.25.10:FF:000105">
    <property type="entry name" value="laminin subunit gamma-1"/>
    <property type="match status" value="2"/>
</dbReference>
<accession>W4VRH3</accession>
<dbReference type="Gene3D" id="2.60.120.260">
    <property type="entry name" value="Galactose-binding domain-like"/>
    <property type="match status" value="1"/>
</dbReference>
<evidence type="ECO:0000256" key="7">
    <source>
        <dbReference type="SAM" id="Coils"/>
    </source>
</evidence>
<feature type="disulfide bond" evidence="6">
    <location>
        <begin position="314"/>
        <end position="323"/>
    </location>
</feature>
<dbReference type="FunFam" id="2.10.25.10:FF:000242">
    <property type="entry name" value="Laminin subunit alpha 1"/>
    <property type="match status" value="1"/>
</dbReference>
<evidence type="ECO:0000256" key="3">
    <source>
        <dbReference type="ARBA" id="ARBA00023157"/>
    </source>
</evidence>
<dbReference type="FunFam" id="2.10.25.10:FF:000166">
    <property type="entry name" value="laminin subunit gamma-1"/>
    <property type="match status" value="1"/>
</dbReference>
<dbReference type="FunFam" id="2.10.25.10:FF:000615">
    <property type="entry name" value="Laminin subunit gamma-3"/>
    <property type="match status" value="1"/>
</dbReference>
<feature type="domain" description="Laminin EGF-like" evidence="9">
    <location>
        <begin position="995"/>
        <end position="1040"/>
    </location>
</feature>
<dbReference type="EMBL" id="GANO01003074">
    <property type="protein sequence ID" value="JAB56797.1"/>
    <property type="molecule type" value="mRNA"/>
</dbReference>
<keyword evidence="4" id="KW-0325">Glycoprotein</keyword>
<dbReference type="PANTHER" id="PTHR10574:SF435">
    <property type="entry name" value="LAMININ SUBUNIT GAMMA-1"/>
    <property type="match status" value="1"/>
</dbReference>
<evidence type="ECO:0000256" key="6">
    <source>
        <dbReference type="PROSITE-ProRule" id="PRU00460"/>
    </source>
</evidence>
<feature type="disulfide bond" evidence="6">
    <location>
        <begin position="1015"/>
        <end position="1024"/>
    </location>
</feature>
<feature type="domain" description="Laminin EGF-like" evidence="9">
    <location>
        <begin position="289"/>
        <end position="348"/>
    </location>
</feature>
<dbReference type="GO" id="GO:0005604">
    <property type="term" value="C:basement membrane"/>
    <property type="evidence" value="ECO:0007669"/>
    <property type="project" value="TreeGrafter"/>
</dbReference>
<dbReference type="SMART" id="SM00136">
    <property type="entry name" value="LamNT"/>
    <property type="match status" value="1"/>
</dbReference>
<dbReference type="SMART" id="SM00281">
    <property type="entry name" value="LamB"/>
    <property type="match status" value="1"/>
</dbReference>
<dbReference type="PROSITE" id="PS51117">
    <property type="entry name" value="LAMININ_NTER"/>
    <property type="match status" value="1"/>
</dbReference>
<dbReference type="SMART" id="SM00180">
    <property type="entry name" value="EGF_Lam"/>
    <property type="match status" value="10"/>
</dbReference>
<keyword evidence="2" id="KW-0677">Repeat</keyword>
<feature type="disulfide bond" evidence="6">
    <location>
        <begin position="862"/>
        <end position="871"/>
    </location>
</feature>
<feature type="domain" description="Laminin EGF-like" evidence="9">
    <location>
        <begin position="893"/>
        <end position="946"/>
    </location>
</feature>
<keyword evidence="3 6" id="KW-1015">Disulfide bond</keyword>
<dbReference type="InterPro" id="IPR056863">
    <property type="entry name" value="LMN_ATRN_NET-like_EGF"/>
</dbReference>
<dbReference type="InterPro" id="IPR000742">
    <property type="entry name" value="EGF"/>
</dbReference>
<keyword evidence="1" id="KW-0732">Signal</keyword>
<keyword evidence="5 6" id="KW-0424">Laminin EGF-like domain</keyword>
<feature type="disulfide bond" evidence="6">
    <location>
        <begin position="404"/>
        <end position="416"/>
    </location>
</feature>
<dbReference type="CDD" id="cd00055">
    <property type="entry name" value="EGF_Lam"/>
    <property type="match status" value="9"/>
</dbReference>
<dbReference type="Pfam" id="PF24973">
    <property type="entry name" value="EGF_LMN_ATRN"/>
    <property type="match status" value="1"/>
</dbReference>
<evidence type="ECO:0000259" key="11">
    <source>
        <dbReference type="PROSITE" id="PS51117"/>
    </source>
</evidence>
<feature type="disulfide bond" evidence="6">
    <location>
        <begin position="919"/>
        <end position="928"/>
    </location>
</feature>
<dbReference type="SUPFAM" id="SSF57196">
    <property type="entry name" value="EGF/Laminin"/>
    <property type="match status" value="10"/>
</dbReference>
<evidence type="ECO:0000256" key="2">
    <source>
        <dbReference type="ARBA" id="ARBA00022737"/>
    </source>
</evidence>
<keyword evidence="8" id="KW-0812">Transmembrane</keyword>
<dbReference type="PROSITE" id="PS50027">
    <property type="entry name" value="EGF_LAM_2"/>
    <property type="match status" value="8"/>
</dbReference>
<evidence type="ECO:0000256" key="4">
    <source>
        <dbReference type="ARBA" id="ARBA00023180"/>
    </source>
</evidence>
<evidence type="ECO:0000256" key="5">
    <source>
        <dbReference type="ARBA" id="ARBA00023292"/>
    </source>
</evidence>
<dbReference type="GO" id="GO:0007411">
    <property type="term" value="P:axon guidance"/>
    <property type="evidence" value="ECO:0007669"/>
    <property type="project" value="TreeGrafter"/>
</dbReference>
<dbReference type="SMART" id="SM00181">
    <property type="entry name" value="EGF"/>
    <property type="match status" value="4"/>
</dbReference>
<feature type="domain" description="Laminin EGF-like" evidence="9">
    <location>
        <begin position="735"/>
        <end position="783"/>
    </location>
</feature>
<feature type="disulfide bond" evidence="6">
    <location>
        <begin position="968"/>
        <end position="977"/>
    </location>
</feature>
<evidence type="ECO:0000256" key="1">
    <source>
        <dbReference type="ARBA" id="ARBA00022729"/>
    </source>
</evidence>
<dbReference type="FunFam" id="2.10.25.10:FF:000067">
    <property type="entry name" value="Laminin subunit gamma 1"/>
    <property type="match status" value="1"/>
</dbReference>
<feature type="domain" description="Laminin IV type A" evidence="10">
    <location>
        <begin position="530"/>
        <end position="700"/>
    </location>
</feature>
<feature type="coiled-coil region" evidence="7">
    <location>
        <begin position="1107"/>
        <end position="1134"/>
    </location>
</feature>
<feature type="domain" description="Laminin EGF-like" evidence="9">
    <location>
        <begin position="404"/>
        <end position="450"/>
    </location>
</feature>
<feature type="transmembrane region" description="Helical" evidence="8">
    <location>
        <begin position="12"/>
        <end position="29"/>
    </location>
</feature>
<keyword evidence="7" id="KW-0175">Coiled coil</keyword>
<keyword evidence="8" id="KW-0472">Membrane</keyword>
<feature type="disulfide bond" evidence="6">
    <location>
        <begin position="947"/>
        <end position="959"/>
    </location>
</feature>
<dbReference type="GO" id="GO:0009887">
    <property type="term" value="P:animal organ morphogenesis"/>
    <property type="evidence" value="ECO:0007669"/>
    <property type="project" value="TreeGrafter"/>
</dbReference>
<feature type="disulfide bond" evidence="6">
    <location>
        <begin position="424"/>
        <end position="433"/>
    </location>
</feature>
<dbReference type="Gene3D" id="2.10.25.10">
    <property type="entry name" value="Laminin"/>
    <property type="match status" value="10"/>
</dbReference>
<keyword evidence="8" id="KW-1133">Transmembrane helix</keyword>
<dbReference type="PANTHER" id="PTHR10574">
    <property type="entry name" value="NETRIN/LAMININ-RELATED"/>
    <property type="match status" value="1"/>
</dbReference>
<comment type="caution">
    <text evidence="6">Lacks conserved residue(s) required for the propagation of feature annotation.</text>
</comment>
<evidence type="ECO:0000259" key="9">
    <source>
        <dbReference type="PROSITE" id="PS50027"/>
    </source>
</evidence>
<dbReference type="FunFam" id="2.10.25.10:FF:000193">
    <property type="entry name" value="Laminin subunit gamma 1"/>
    <property type="match status" value="1"/>
</dbReference>
<dbReference type="PROSITE" id="PS01248">
    <property type="entry name" value="EGF_LAM_1"/>
    <property type="match status" value="5"/>
</dbReference>
<dbReference type="GO" id="GO:0009888">
    <property type="term" value="P:tissue development"/>
    <property type="evidence" value="ECO:0007669"/>
    <property type="project" value="TreeGrafter"/>
</dbReference>
<name>W4VRH3_9DIPT</name>
<dbReference type="Pfam" id="PF00052">
    <property type="entry name" value="Laminin_B"/>
    <property type="match status" value="1"/>
</dbReference>
<feature type="disulfide bond" evidence="6">
    <location>
        <begin position="474"/>
        <end position="483"/>
    </location>
</feature>
<dbReference type="InterPro" id="IPR050440">
    <property type="entry name" value="Laminin/Netrin_ECM"/>
</dbReference>
<evidence type="ECO:0000313" key="12">
    <source>
        <dbReference type="EMBL" id="JAB56797.1"/>
    </source>
</evidence>